<dbReference type="GO" id="GO:0005737">
    <property type="term" value="C:cytoplasm"/>
    <property type="evidence" value="ECO:0007669"/>
    <property type="project" value="TreeGrafter"/>
</dbReference>
<dbReference type="PANTHER" id="PTHR14950:SF70">
    <property type="entry name" value="ENDORIBONUCLEASE DICER HOMOLOG 2"/>
    <property type="match status" value="1"/>
</dbReference>
<accession>A0A9J6B238</accession>
<organism evidence="2 3">
    <name type="scientific">Solanum commersonii</name>
    <name type="common">Commerson's wild potato</name>
    <name type="synonym">Commerson's nightshade</name>
    <dbReference type="NCBI Taxonomy" id="4109"/>
    <lineage>
        <taxon>Eukaryota</taxon>
        <taxon>Viridiplantae</taxon>
        <taxon>Streptophyta</taxon>
        <taxon>Embryophyta</taxon>
        <taxon>Tracheophyta</taxon>
        <taxon>Spermatophyta</taxon>
        <taxon>Magnoliopsida</taxon>
        <taxon>eudicotyledons</taxon>
        <taxon>Gunneridae</taxon>
        <taxon>Pentapetalae</taxon>
        <taxon>asterids</taxon>
        <taxon>lamiids</taxon>
        <taxon>Solanales</taxon>
        <taxon>Solanaceae</taxon>
        <taxon>Solanoideae</taxon>
        <taxon>Solaneae</taxon>
        <taxon>Solanum</taxon>
    </lineage>
</organism>
<comment type="caution">
    <text evidence="2">The sequence shown here is derived from an EMBL/GenBank/DDBJ whole genome shotgun (WGS) entry which is preliminary data.</text>
</comment>
<dbReference type="GO" id="GO:0005634">
    <property type="term" value="C:nucleus"/>
    <property type="evidence" value="ECO:0007669"/>
    <property type="project" value="TreeGrafter"/>
</dbReference>
<keyword evidence="3" id="KW-1185">Reference proteome</keyword>
<dbReference type="PANTHER" id="PTHR14950">
    <property type="entry name" value="DICER-RELATED"/>
    <property type="match status" value="1"/>
</dbReference>
<dbReference type="InterPro" id="IPR036389">
    <property type="entry name" value="RNase_III_sf"/>
</dbReference>
<dbReference type="SUPFAM" id="SSF69065">
    <property type="entry name" value="RNase III domain-like"/>
    <property type="match status" value="1"/>
</dbReference>
<proteinExistence type="predicted"/>
<dbReference type="GO" id="GO:0030422">
    <property type="term" value="P:siRNA processing"/>
    <property type="evidence" value="ECO:0007669"/>
    <property type="project" value="TreeGrafter"/>
</dbReference>
<evidence type="ECO:0000256" key="1">
    <source>
        <dbReference type="ARBA" id="ARBA00022801"/>
    </source>
</evidence>
<keyword evidence="1" id="KW-0378">Hydrolase</keyword>
<dbReference type="OrthoDB" id="6513042at2759"/>
<evidence type="ECO:0000313" key="2">
    <source>
        <dbReference type="EMBL" id="KAG5630643.1"/>
    </source>
</evidence>
<dbReference type="GO" id="GO:0003723">
    <property type="term" value="F:RNA binding"/>
    <property type="evidence" value="ECO:0007669"/>
    <property type="project" value="TreeGrafter"/>
</dbReference>
<sequence length="88" mass="9842">MPRFICNEPFNLKVGLIPSDNSQIHSFGEEFLMPSVKVYSRAKEEIKSERETDVVEALIGAYLSSGGEVVALSFMKWLGMDIDFIDAP</sequence>
<reference evidence="2 3" key="1">
    <citation type="submission" date="2020-09" db="EMBL/GenBank/DDBJ databases">
        <title>De no assembly of potato wild relative species, Solanum commersonii.</title>
        <authorList>
            <person name="Cho K."/>
        </authorList>
    </citation>
    <scope>NUCLEOTIDE SEQUENCE [LARGE SCALE GENOMIC DNA]</scope>
    <source>
        <strain evidence="2">LZ3.2</strain>
        <tissue evidence="2">Leaf</tissue>
    </source>
</reference>
<dbReference type="GO" id="GO:0004525">
    <property type="term" value="F:ribonuclease III activity"/>
    <property type="evidence" value="ECO:0007669"/>
    <property type="project" value="InterPro"/>
</dbReference>
<dbReference type="AlphaFoldDB" id="A0A9J6B238"/>
<evidence type="ECO:0000313" key="3">
    <source>
        <dbReference type="Proteomes" id="UP000824120"/>
    </source>
</evidence>
<dbReference type="EMBL" id="JACXVP010000001">
    <property type="protein sequence ID" value="KAG5630643.1"/>
    <property type="molecule type" value="Genomic_DNA"/>
</dbReference>
<name>A0A9J6B238_SOLCO</name>
<gene>
    <name evidence="2" type="ORF">H5410_002360</name>
</gene>
<dbReference type="Proteomes" id="UP000824120">
    <property type="component" value="Chromosome 1"/>
</dbReference>
<protein>
    <submittedName>
        <fullName evidence="2">Uncharacterized protein</fullName>
    </submittedName>
</protein>